<accession>A0A0H3KD21</accession>
<protein>
    <recommendedName>
        <fullName evidence="1">Co-chaperone DjlA N-terminal domain-containing protein</fullName>
    </recommendedName>
</protein>
<dbReference type="SUPFAM" id="SSF158682">
    <property type="entry name" value="TerB-like"/>
    <property type="match status" value="1"/>
</dbReference>
<dbReference type="InterPro" id="IPR007791">
    <property type="entry name" value="DjlA_N"/>
</dbReference>
<dbReference type="AlphaFoldDB" id="A0A0H3KD21"/>
<proteinExistence type="predicted"/>
<dbReference type="Gene3D" id="1.10.3680.10">
    <property type="entry name" value="TerB-like"/>
    <property type="match status" value="1"/>
</dbReference>
<evidence type="ECO:0000259" key="1">
    <source>
        <dbReference type="Pfam" id="PF05099"/>
    </source>
</evidence>
<evidence type="ECO:0000313" key="3">
    <source>
        <dbReference type="Proteomes" id="UP000001175"/>
    </source>
</evidence>
<dbReference type="KEGG" id="syc:syc2491_c"/>
<dbReference type="GeneID" id="72430460"/>
<dbReference type="EMBL" id="AP008231">
    <property type="protein sequence ID" value="BAD80681.1"/>
    <property type="molecule type" value="Genomic_DNA"/>
</dbReference>
<organism evidence="2 3">
    <name type="scientific">Synechococcus sp. (strain ATCC 27144 / PCC 6301 / SAUG 1402/1)</name>
    <name type="common">Anacystis nidulans</name>
    <dbReference type="NCBI Taxonomy" id="269084"/>
    <lineage>
        <taxon>Bacteria</taxon>
        <taxon>Bacillati</taxon>
        <taxon>Cyanobacteriota</taxon>
        <taxon>Cyanophyceae</taxon>
        <taxon>Synechococcales</taxon>
        <taxon>Synechococcaceae</taxon>
        <taxon>Synechococcus</taxon>
    </lineage>
</organism>
<name>A0A0H3KD21_SYNP6</name>
<feature type="domain" description="Co-chaperone DjlA N-terminal" evidence="1">
    <location>
        <begin position="14"/>
        <end position="117"/>
    </location>
</feature>
<sequence>MRPLTLEPHDQRSVLRLLIGAAWLDGDMQPEERNYLKGLLEKHRLAADPEFQDLMTRTTPISPAVFEQWLTAYLRQHPRREDVEALLEQISSVIYADSLIDAREAAVLCEIEQELEHRPALRLLDRLQTFFHHCLVMS</sequence>
<dbReference type="Pfam" id="PF05099">
    <property type="entry name" value="TerB"/>
    <property type="match status" value="1"/>
</dbReference>
<dbReference type="RefSeq" id="WP_011244801.1">
    <property type="nucleotide sequence ID" value="NC_006576.1"/>
</dbReference>
<gene>
    <name evidence="2" type="ordered locus">syc2491_c</name>
</gene>
<evidence type="ECO:0000313" key="2">
    <source>
        <dbReference type="EMBL" id="BAD80681.1"/>
    </source>
</evidence>
<dbReference type="eggNOG" id="COG4103">
    <property type="taxonomic scope" value="Bacteria"/>
</dbReference>
<reference evidence="2 3" key="1">
    <citation type="journal article" date="2007" name="Photosyn. Res.">
        <title>Complete nucleotide sequence of the freshwater unicellular cyanobacterium Synechococcus elongatus PCC 6301 chromosome: gene content and organization.</title>
        <authorList>
            <person name="Sugita C."/>
            <person name="Ogata K."/>
            <person name="Shikata M."/>
            <person name="Jikuya H."/>
            <person name="Takano J."/>
            <person name="Furumichi M."/>
            <person name="Kanehisa M."/>
            <person name="Omata T."/>
            <person name="Sugiura M."/>
            <person name="Sugita M."/>
        </authorList>
    </citation>
    <scope>NUCLEOTIDE SEQUENCE [LARGE SCALE GENOMIC DNA]</scope>
    <source>
        <strain evidence="3">ATCC 27144 / PCC 6301 / SAUG 1402/1</strain>
    </source>
</reference>
<dbReference type="InterPro" id="IPR029024">
    <property type="entry name" value="TerB-like"/>
</dbReference>
<dbReference type="CDD" id="cd07177">
    <property type="entry name" value="terB_like"/>
    <property type="match status" value="1"/>
</dbReference>
<dbReference type="Proteomes" id="UP000001175">
    <property type="component" value="Chromosome"/>
</dbReference>